<dbReference type="Pfam" id="PF25565">
    <property type="entry name" value="Ubiquitin_At1g33420"/>
    <property type="match status" value="1"/>
</dbReference>
<proteinExistence type="predicted"/>
<keyword evidence="5" id="KW-0804">Transcription</keyword>
<dbReference type="InterPro" id="IPR057765">
    <property type="entry name" value="MS1-like_ubiquitin"/>
</dbReference>
<dbReference type="InterPro" id="IPR058054">
    <property type="entry name" value="Znf_MS1-like"/>
</dbReference>
<evidence type="ECO:0000256" key="6">
    <source>
        <dbReference type="SAM" id="Phobius"/>
    </source>
</evidence>
<evidence type="ECO:0000256" key="1">
    <source>
        <dbReference type="ARBA" id="ARBA00022723"/>
    </source>
</evidence>
<sequence length="775" mass="88946">MSIPNLENCKKRKIWPKLYDFNTFCEPDCPISPTGPFRDNIRLFLQQCAEPEDYKVEGMSIWCTFLVIESKNFVVPLYTIEEDVKKSVRPFCDLCRCNGKFLLLLILFIYFFCLFLLLLGLGFEKCSGFCVRFWKFSLCSMMGCVFGFMDGERWYLLINCYGYCGFLVKNSSAFDFNSLSICGLGWSHNFVSKRKYHVIIPVESEWSQKLEDGVCDLQTHLLHGLIHCNGFGHLLCIKGREGGSKYLCGREIMDLWDRICANLRTRKITVEDVSKKRSMDLRLLYGIAYGHPWFGRWGYKFSHGSFGVTELIYIRAIEILRAMELEKIIQDFSDTSLSKSMKQIIHYYKDLSPIQLITFKDLLRFMLAIRSCPCVWKKQSNTSSTTNSKPPINIVLRRKPLVKEKCMKYRNFGSLVGTMDSRWPTRRLQYAADVIVDALKAKKEDKHSQEGMTRQDVRDAARMHIGDTGLLDYVLKSMNNVVVGKYVVQRAVNPKTRILEYSIEEFGEGIIPVKSEPESETVLAQPHVPGADVNADVVYVYENVLFNYPESELVEVATQAILDCKHFVKEWPFRVENDQLLSFRCQVMPNWNDLEAKSHRKAPPGEIIVLPLHASVLELKHKAESALRDTYCMMERFVVIEIEHMENLDDKDMLCKLVESGAEIFVKGYGMDINSQLRYEGGSDNWKVRCECGACDDDGERMVECDICEVWQHTRCNGIHDADIVPQLFICSGCCDSLLPGKTETHQKFESSDDLLMIPAAIGYGAEVAEPFFQA</sequence>
<gene>
    <name evidence="8" type="ORF">SADUNF_Sadunf17G0124800</name>
</gene>
<dbReference type="EMBL" id="JADGMS010000017">
    <property type="protein sequence ID" value="KAF9664136.1"/>
    <property type="molecule type" value="Genomic_DNA"/>
</dbReference>
<reference evidence="8 9" key="1">
    <citation type="submission" date="2020-10" db="EMBL/GenBank/DDBJ databases">
        <title>Plant Genome Project.</title>
        <authorList>
            <person name="Zhang R.-G."/>
        </authorList>
    </citation>
    <scope>NUCLEOTIDE SEQUENCE [LARGE SCALE GENOMIC DNA]</scope>
    <source>
        <strain evidence="8">FAFU-HL-1</strain>
        <tissue evidence="8">Leaf</tissue>
    </source>
</reference>
<name>A0A835J7C1_9ROSI</name>
<dbReference type="InterPro" id="IPR059080">
    <property type="entry name" value="WHD_PTC1"/>
</dbReference>
<evidence type="ECO:0000256" key="4">
    <source>
        <dbReference type="ARBA" id="ARBA00023015"/>
    </source>
</evidence>
<dbReference type="InterPro" id="IPR011011">
    <property type="entry name" value="Znf_FYVE_PHD"/>
</dbReference>
<keyword evidence="6" id="KW-0472">Membrane</keyword>
<keyword evidence="6" id="KW-0812">Transmembrane</keyword>
<dbReference type="PANTHER" id="PTHR46201">
    <property type="entry name" value="PHD FINGER PROTEIN MALE MEIOCYTE DEATH 1-RELATED"/>
    <property type="match status" value="1"/>
</dbReference>
<evidence type="ECO:0000256" key="5">
    <source>
        <dbReference type="ARBA" id="ARBA00023163"/>
    </source>
</evidence>
<accession>A0A835J7C1</accession>
<dbReference type="SMART" id="SM00249">
    <property type="entry name" value="PHD"/>
    <property type="match status" value="1"/>
</dbReference>
<protein>
    <recommendedName>
        <fullName evidence="7">Zinc finger PHD-type domain-containing protein</fullName>
    </recommendedName>
</protein>
<dbReference type="PANTHER" id="PTHR46201:SF9">
    <property type="entry name" value="PHD FINGER PROTEIN MALE MEIOCYTE DEATH 1"/>
    <property type="match status" value="1"/>
</dbReference>
<dbReference type="GO" id="GO:0008270">
    <property type="term" value="F:zinc ion binding"/>
    <property type="evidence" value="ECO:0007669"/>
    <property type="project" value="UniProtKB-KW"/>
</dbReference>
<evidence type="ECO:0000259" key="7">
    <source>
        <dbReference type="SMART" id="SM00249"/>
    </source>
</evidence>
<dbReference type="InterPro" id="IPR013083">
    <property type="entry name" value="Znf_RING/FYVE/PHD"/>
</dbReference>
<keyword evidence="9" id="KW-1185">Reference proteome</keyword>
<keyword evidence="3" id="KW-0862">Zinc</keyword>
<dbReference type="InterPro" id="IPR001965">
    <property type="entry name" value="Znf_PHD"/>
</dbReference>
<keyword evidence="1" id="KW-0479">Metal-binding</keyword>
<dbReference type="CDD" id="cd15556">
    <property type="entry name" value="PHD_MMD1_like"/>
    <property type="match status" value="1"/>
</dbReference>
<keyword evidence="2" id="KW-0863">Zinc-finger</keyword>
<dbReference type="Gene3D" id="3.30.40.10">
    <property type="entry name" value="Zinc/RING finger domain, C3HC4 (zinc finger)"/>
    <property type="match status" value="1"/>
</dbReference>
<feature type="transmembrane region" description="Helical" evidence="6">
    <location>
        <begin position="101"/>
        <end position="121"/>
    </location>
</feature>
<keyword evidence="6" id="KW-1133">Transmembrane helix</keyword>
<evidence type="ECO:0000313" key="8">
    <source>
        <dbReference type="EMBL" id="KAF9664136.1"/>
    </source>
</evidence>
<evidence type="ECO:0000256" key="3">
    <source>
        <dbReference type="ARBA" id="ARBA00022833"/>
    </source>
</evidence>
<dbReference type="AlphaFoldDB" id="A0A835J7C1"/>
<dbReference type="OrthoDB" id="436852at2759"/>
<keyword evidence="4" id="KW-0805">Transcription regulation</keyword>
<organism evidence="8 9">
    <name type="scientific">Salix dunnii</name>
    <dbReference type="NCBI Taxonomy" id="1413687"/>
    <lineage>
        <taxon>Eukaryota</taxon>
        <taxon>Viridiplantae</taxon>
        <taxon>Streptophyta</taxon>
        <taxon>Embryophyta</taxon>
        <taxon>Tracheophyta</taxon>
        <taxon>Spermatophyta</taxon>
        <taxon>Magnoliopsida</taxon>
        <taxon>eudicotyledons</taxon>
        <taxon>Gunneridae</taxon>
        <taxon>Pentapetalae</taxon>
        <taxon>rosids</taxon>
        <taxon>fabids</taxon>
        <taxon>Malpighiales</taxon>
        <taxon>Salicaceae</taxon>
        <taxon>Saliceae</taxon>
        <taxon>Salix</taxon>
    </lineage>
</organism>
<evidence type="ECO:0000256" key="2">
    <source>
        <dbReference type="ARBA" id="ARBA00022771"/>
    </source>
</evidence>
<dbReference type="Proteomes" id="UP000657918">
    <property type="component" value="Unassembled WGS sequence"/>
</dbReference>
<comment type="caution">
    <text evidence="8">The sequence shown here is derived from an EMBL/GenBank/DDBJ whole genome shotgun (WGS) entry which is preliminary data.</text>
</comment>
<evidence type="ECO:0000313" key="9">
    <source>
        <dbReference type="Proteomes" id="UP000657918"/>
    </source>
</evidence>
<feature type="domain" description="Zinc finger PHD-type" evidence="7">
    <location>
        <begin position="691"/>
        <end position="735"/>
    </location>
</feature>
<dbReference type="SUPFAM" id="SSF57903">
    <property type="entry name" value="FYVE/PHD zinc finger"/>
    <property type="match status" value="1"/>
</dbReference>
<dbReference type="Pfam" id="PF25874">
    <property type="entry name" value="WHD_plant_repro"/>
    <property type="match status" value="1"/>
</dbReference>